<dbReference type="Pfam" id="PF00132">
    <property type="entry name" value="Hexapep"/>
    <property type="match status" value="1"/>
</dbReference>
<reference evidence="9 10" key="2">
    <citation type="submission" date="2017-10" db="EMBL/GenBank/DDBJ databases">
        <authorList>
            <person name="Banno H."/>
            <person name="Chua N.-H."/>
        </authorList>
    </citation>
    <scope>NUCLEOTIDE SEQUENCE [LARGE SCALE GENOMIC DNA]</scope>
    <source>
        <strain evidence="9 10">JK626</strain>
    </source>
</reference>
<dbReference type="EC" id="2.3.1.30" evidence="3"/>
<dbReference type="InterPro" id="IPR045304">
    <property type="entry name" value="LbH_SAT"/>
</dbReference>
<evidence type="ECO:0000256" key="2">
    <source>
        <dbReference type="ARBA" id="ARBA00007274"/>
    </source>
</evidence>
<keyword evidence="6" id="KW-0198">Cysteine biosynthesis</keyword>
<evidence type="ECO:0000313" key="10">
    <source>
        <dbReference type="Proteomes" id="UP000225889"/>
    </source>
</evidence>
<organism evidence="9 10">
    <name type="scientific">Pseudobutyrivibrio ruminis</name>
    <dbReference type="NCBI Taxonomy" id="46206"/>
    <lineage>
        <taxon>Bacteria</taxon>
        <taxon>Bacillati</taxon>
        <taxon>Bacillota</taxon>
        <taxon>Clostridia</taxon>
        <taxon>Lachnospirales</taxon>
        <taxon>Lachnospiraceae</taxon>
        <taxon>Pseudobutyrivibrio</taxon>
    </lineage>
</organism>
<accession>A0A2G3DUE7</accession>
<comment type="pathway">
    <text evidence="1">Amino-acid biosynthesis; L-cysteine biosynthesis; L-cysteine from L-serine: step 1/2.</text>
</comment>
<comment type="similarity">
    <text evidence="2">Belongs to the transferase hexapeptide repeat family.</text>
</comment>
<evidence type="ECO:0000313" key="9">
    <source>
        <dbReference type="EMBL" id="PHU34510.1"/>
    </source>
</evidence>
<comment type="caution">
    <text evidence="9">The sequence shown here is derived from an EMBL/GenBank/DDBJ whole genome shotgun (WGS) entry which is preliminary data.</text>
</comment>
<dbReference type="AlphaFoldDB" id="A0A2G3DUE7"/>
<gene>
    <name evidence="9" type="ORF">CSX01_09820</name>
</gene>
<dbReference type="Proteomes" id="UP000225889">
    <property type="component" value="Unassembled WGS sequence"/>
</dbReference>
<keyword evidence="5 9" id="KW-0808">Transferase</keyword>
<dbReference type="Gene3D" id="1.10.3130.10">
    <property type="entry name" value="serine acetyltransferase, domain 1"/>
    <property type="match status" value="1"/>
</dbReference>
<keyword evidence="7" id="KW-0012">Acyltransferase</keyword>
<evidence type="ECO:0000256" key="5">
    <source>
        <dbReference type="ARBA" id="ARBA00022679"/>
    </source>
</evidence>
<dbReference type="InterPro" id="IPR001451">
    <property type="entry name" value="Hexapep"/>
</dbReference>
<name>A0A2G3DUE7_9FIRM</name>
<evidence type="ECO:0000256" key="1">
    <source>
        <dbReference type="ARBA" id="ARBA00004876"/>
    </source>
</evidence>
<sequence>MITYAKKDPSCGGNAAIVLDSNRSFLAVMLYRVANFYYYQKGDKNSAIKISEYAKVNSGIEIHPGAKIGKRFVVDHGTGTVIGETTVIGDDCYLLQNVILGAHVITGHVMHDRHPKLGNNVEIGAFTKVLGNIRIGNNVKISPNCVITRDIDDDTSIIVASYYQIEKRKSGLRYTGYRILDKDIVVYIDGLQAEGVDTVKYESEQGESEATQIEKDSIILPYAIDKRNIKLKMYKNKEWFNELIVNV</sequence>
<evidence type="ECO:0000256" key="7">
    <source>
        <dbReference type="ARBA" id="ARBA00023315"/>
    </source>
</evidence>
<dbReference type="Gene3D" id="2.160.10.10">
    <property type="entry name" value="Hexapeptide repeat proteins"/>
    <property type="match status" value="1"/>
</dbReference>
<evidence type="ECO:0000256" key="3">
    <source>
        <dbReference type="ARBA" id="ARBA00013266"/>
    </source>
</evidence>
<dbReference type="PANTHER" id="PTHR42811">
    <property type="entry name" value="SERINE ACETYLTRANSFERASE"/>
    <property type="match status" value="1"/>
</dbReference>
<evidence type="ECO:0000256" key="6">
    <source>
        <dbReference type="ARBA" id="ARBA00023192"/>
    </source>
</evidence>
<dbReference type="InterPro" id="IPR042122">
    <property type="entry name" value="Ser_AcTrfase_N_sf"/>
</dbReference>
<dbReference type="InterPro" id="IPR011004">
    <property type="entry name" value="Trimer_LpxA-like_sf"/>
</dbReference>
<proteinExistence type="inferred from homology"/>
<comment type="catalytic activity">
    <reaction evidence="8">
        <text>L-serine + acetyl-CoA = O-acetyl-L-serine + CoA</text>
        <dbReference type="Rhea" id="RHEA:24560"/>
        <dbReference type="ChEBI" id="CHEBI:33384"/>
        <dbReference type="ChEBI" id="CHEBI:57287"/>
        <dbReference type="ChEBI" id="CHEBI:57288"/>
        <dbReference type="ChEBI" id="CHEBI:58340"/>
        <dbReference type="EC" id="2.3.1.30"/>
    </reaction>
</comment>
<reference evidence="9 10" key="1">
    <citation type="submission" date="2017-10" db="EMBL/GenBank/DDBJ databases">
        <title>Resolving the taxonomy of Roseburia spp., Eubacterium rectale and Agathobacter spp. through phylogenomic analysis.</title>
        <authorList>
            <person name="Sheridan P.O."/>
            <person name="Walker A.W."/>
            <person name="Duncan S.H."/>
            <person name="Scott K.P."/>
            <person name="Toole P.W.O."/>
            <person name="Luis P."/>
            <person name="Flint H.J."/>
        </authorList>
    </citation>
    <scope>NUCLEOTIDE SEQUENCE [LARGE SCALE GENOMIC DNA]</scope>
    <source>
        <strain evidence="9 10">JK626</strain>
    </source>
</reference>
<dbReference type="EMBL" id="PDYF01000020">
    <property type="protein sequence ID" value="PHU34510.1"/>
    <property type="molecule type" value="Genomic_DNA"/>
</dbReference>
<dbReference type="CDD" id="cd03354">
    <property type="entry name" value="LbH_SAT"/>
    <property type="match status" value="1"/>
</dbReference>
<dbReference type="SUPFAM" id="SSF51161">
    <property type="entry name" value="Trimeric LpxA-like enzymes"/>
    <property type="match status" value="1"/>
</dbReference>
<keyword evidence="4" id="KW-0028">Amino-acid biosynthesis</keyword>
<dbReference type="GO" id="GO:0009001">
    <property type="term" value="F:serine O-acetyltransferase activity"/>
    <property type="evidence" value="ECO:0007669"/>
    <property type="project" value="UniProtKB-EC"/>
</dbReference>
<evidence type="ECO:0000256" key="4">
    <source>
        <dbReference type="ARBA" id="ARBA00022605"/>
    </source>
</evidence>
<evidence type="ECO:0000256" key="8">
    <source>
        <dbReference type="ARBA" id="ARBA00049486"/>
    </source>
</evidence>
<protein>
    <recommendedName>
        <fullName evidence="3">serine O-acetyltransferase</fullName>
        <ecNumber evidence="3">2.3.1.30</ecNumber>
    </recommendedName>
</protein>
<dbReference type="GO" id="GO:0019344">
    <property type="term" value="P:cysteine biosynthetic process"/>
    <property type="evidence" value="ECO:0007669"/>
    <property type="project" value="UniProtKB-KW"/>
</dbReference>